<dbReference type="EMBL" id="JASBWS010000071">
    <property type="protein sequence ID" value="KAJ9100996.1"/>
    <property type="molecule type" value="Genomic_DNA"/>
</dbReference>
<sequence length="564" mass="61852">MCGRFALGVPANEIRAGIVHHFRRMLNNPRAAARRARAGAEDRLRRAEERQRRRGRQAGRAAARSSAARVEVQPQEEEEEAYDWPASDEDAAPAAAQDAEEGEQALAARLQWENEERFRQGNYNVAPRSNGVVLRLRPTGSDLRLRGGGEGGEAVDVKQQGDEKRDPLDVGDQELVIETIYYEWQKKGTTKIPHFTKLPPTSDSIPHLMLLAGLYDTVKYVDAPASDPPIKTFTICTTTPCKSLQWLHDRMPCILESEEECVRWLDCRDGWNADVAKLLRPCEGELECYPVPTEVGKIGNNSPSFILPVKERKDGIANFFKKQTDEGVSIKSGEASHKGKDAPDAKPVLGKRSLEGKDEVNGRAEKKPKVEARGQVHSPVSKDVMNVDVKPETSGTATSDEKPSVPTEREEKEFEFGIGDDSNAPNPATPSKGKGKGKKESVSPEVTVVSPRQTRSSARKASTKQEDAGSPAQGRKGPKAKAKKEEHAEEEVQVLSSPEHSVETKGKSRSKATSSTKGHVETKVNKSEIRGTKAKGATIRGGTGEEGLENTHQTRLDGFLKHDD</sequence>
<comment type="caution">
    <text evidence="1">The sequence shown here is derived from an EMBL/GenBank/DDBJ whole genome shotgun (WGS) entry which is preliminary data.</text>
</comment>
<evidence type="ECO:0000313" key="1">
    <source>
        <dbReference type="EMBL" id="KAJ9100996.1"/>
    </source>
</evidence>
<dbReference type="Proteomes" id="UP001230649">
    <property type="component" value="Unassembled WGS sequence"/>
</dbReference>
<organism evidence="1 2">
    <name type="scientific">Naganishia adeliensis</name>
    <dbReference type="NCBI Taxonomy" id="92952"/>
    <lineage>
        <taxon>Eukaryota</taxon>
        <taxon>Fungi</taxon>
        <taxon>Dikarya</taxon>
        <taxon>Basidiomycota</taxon>
        <taxon>Agaricomycotina</taxon>
        <taxon>Tremellomycetes</taxon>
        <taxon>Filobasidiales</taxon>
        <taxon>Filobasidiaceae</taxon>
        <taxon>Naganishia</taxon>
    </lineage>
</organism>
<evidence type="ECO:0000313" key="2">
    <source>
        <dbReference type="Proteomes" id="UP001230649"/>
    </source>
</evidence>
<gene>
    <name evidence="1" type="ORF">QFC20_005280</name>
</gene>
<protein>
    <submittedName>
        <fullName evidence="1">Uncharacterized protein</fullName>
    </submittedName>
</protein>
<keyword evidence="2" id="KW-1185">Reference proteome</keyword>
<reference evidence="1" key="1">
    <citation type="submission" date="2023-04" db="EMBL/GenBank/DDBJ databases">
        <title>Draft Genome sequencing of Naganishia species isolated from polar environments using Oxford Nanopore Technology.</title>
        <authorList>
            <person name="Leo P."/>
            <person name="Venkateswaran K."/>
        </authorList>
    </citation>
    <scope>NUCLEOTIDE SEQUENCE</scope>
    <source>
        <strain evidence="1">MNA-CCFEE 5262</strain>
    </source>
</reference>
<accession>A0ACC2VQJ3</accession>
<proteinExistence type="predicted"/>
<name>A0ACC2VQJ3_9TREE</name>